<protein>
    <submittedName>
        <fullName evidence="2">Uncharacterized protein</fullName>
    </submittedName>
</protein>
<dbReference type="AlphaFoldDB" id="A0A195F495"/>
<sequence>MERTIAGDWSELAKGMKWNDPEDGKARGLKARITYARKKMSIYSFGLVNLATSCILHFAIDKTLLMKAFRNVHLNAYRFYHFLMFGRRHCGHNAAAFVARARHYPALWDFGLLSMLTTCSNARFHRWMLRPADRAH</sequence>
<dbReference type="EMBL" id="KQ981820">
    <property type="protein sequence ID" value="KYN35206.1"/>
    <property type="molecule type" value="Genomic_DNA"/>
</dbReference>
<keyword evidence="1" id="KW-0472">Membrane</keyword>
<evidence type="ECO:0000313" key="2">
    <source>
        <dbReference type="EMBL" id="KYN35206.1"/>
    </source>
</evidence>
<name>A0A195F495_9HYME</name>
<keyword evidence="3" id="KW-1185">Reference proteome</keyword>
<keyword evidence="1" id="KW-0812">Transmembrane</keyword>
<evidence type="ECO:0000313" key="3">
    <source>
        <dbReference type="Proteomes" id="UP000078541"/>
    </source>
</evidence>
<organism evidence="2 3">
    <name type="scientific">Trachymyrmex septentrionalis</name>
    <dbReference type="NCBI Taxonomy" id="34720"/>
    <lineage>
        <taxon>Eukaryota</taxon>
        <taxon>Metazoa</taxon>
        <taxon>Ecdysozoa</taxon>
        <taxon>Arthropoda</taxon>
        <taxon>Hexapoda</taxon>
        <taxon>Insecta</taxon>
        <taxon>Pterygota</taxon>
        <taxon>Neoptera</taxon>
        <taxon>Endopterygota</taxon>
        <taxon>Hymenoptera</taxon>
        <taxon>Apocrita</taxon>
        <taxon>Aculeata</taxon>
        <taxon>Formicoidea</taxon>
        <taxon>Formicidae</taxon>
        <taxon>Myrmicinae</taxon>
        <taxon>Trachymyrmex</taxon>
    </lineage>
</organism>
<dbReference type="Proteomes" id="UP000078541">
    <property type="component" value="Unassembled WGS sequence"/>
</dbReference>
<evidence type="ECO:0000256" key="1">
    <source>
        <dbReference type="SAM" id="Phobius"/>
    </source>
</evidence>
<accession>A0A195F495</accession>
<reference evidence="2 3" key="1">
    <citation type="submission" date="2016-03" db="EMBL/GenBank/DDBJ databases">
        <title>Trachymyrmex septentrionalis WGS genome.</title>
        <authorList>
            <person name="Nygaard S."/>
            <person name="Hu H."/>
            <person name="Boomsma J."/>
            <person name="Zhang G."/>
        </authorList>
    </citation>
    <scope>NUCLEOTIDE SEQUENCE [LARGE SCALE GENOMIC DNA]</scope>
    <source>
        <strain evidence="2">Tsep2-gDNA-1</strain>
        <tissue evidence="2">Whole body</tissue>
    </source>
</reference>
<keyword evidence="1" id="KW-1133">Transmembrane helix</keyword>
<proteinExistence type="predicted"/>
<gene>
    <name evidence="2" type="ORF">ALC56_10381</name>
</gene>
<feature type="transmembrane region" description="Helical" evidence="1">
    <location>
        <begin position="40"/>
        <end position="60"/>
    </location>
</feature>